<feature type="domain" description="Metalloprotease TldD/E C-terminal" evidence="3">
    <location>
        <begin position="238"/>
        <end position="454"/>
    </location>
</feature>
<protein>
    <submittedName>
        <fullName evidence="5">TldD/PmbA family protein</fullName>
    </submittedName>
</protein>
<dbReference type="GO" id="GO:0005829">
    <property type="term" value="C:cytosol"/>
    <property type="evidence" value="ECO:0007669"/>
    <property type="project" value="TreeGrafter"/>
</dbReference>
<comment type="similarity">
    <text evidence="1">Belongs to the peptidase U62 family.</text>
</comment>
<gene>
    <name evidence="5" type="ORF">D6858_07015</name>
</gene>
<evidence type="ECO:0000256" key="1">
    <source>
        <dbReference type="ARBA" id="ARBA00005836"/>
    </source>
</evidence>
<dbReference type="InterPro" id="IPR036059">
    <property type="entry name" value="TldD/PmbA_sf"/>
</dbReference>
<dbReference type="GO" id="GO:0008237">
    <property type="term" value="F:metallopeptidase activity"/>
    <property type="evidence" value="ECO:0007669"/>
    <property type="project" value="InterPro"/>
</dbReference>
<dbReference type="EMBL" id="RAHJ01000018">
    <property type="protein sequence ID" value="RJX67741.1"/>
    <property type="molecule type" value="Genomic_DNA"/>
</dbReference>
<evidence type="ECO:0000313" key="5">
    <source>
        <dbReference type="EMBL" id="RJX67741.1"/>
    </source>
</evidence>
<dbReference type="GO" id="GO:0006508">
    <property type="term" value="P:proteolysis"/>
    <property type="evidence" value="ECO:0007669"/>
    <property type="project" value="InterPro"/>
</dbReference>
<dbReference type="Gene3D" id="3.30.2290.10">
    <property type="entry name" value="PmbA/TldD superfamily"/>
    <property type="match status" value="1"/>
</dbReference>
<proteinExistence type="inferred from homology"/>
<dbReference type="InterPro" id="IPR045569">
    <property type="entry name" value="Metalloprtase-TldD/E_C"/>
</dbReference>
<dbReference type="InterPro" id="IPR035068">
    <property type="entry name" value="TldD/PmbA_N"/>
</dbReference>
<dbReference type="RefSeq" id="WP_120108531.1">
    <property type="nucleotide sequence ID" value="NZ_RAHJ01000018.1"/>
</dbReference>
<dbReference type="AlphaFoldDB" id="A0A419R1D9"/>
<feature type="domain" description="Metalloprotease TldD/E central" evidence="4">
    <location>
        <begin position="126"/>
        <end position="231"/>
    </location>
</feature>
<dbReference type="Pfam" id="PF19289">
    <property type="entry name" value="PmbA_TldD_3rd"/>
    <property type="match status" value="1"/>
</dbReference>
<dbReference type="Pfam" id="PF01523">
    <property type="entry name" value="PmbA_TldD_1st"/>
    <property type="match status" value="1"/>
</dbReference>
<dbReference type="InterPro" id="IPR002510">
    <property type="entry name" value="Metalloprtase-TldD/E_N"/>
</dbReference>
<dbReference type="Pfam" id="PF19290">
    <property type="entry name" value="PmbA_TldD_2nd"/>
    <property type="match status" value="1"/>
</dbReference>
<evidence type="ECO:0000259" key="2">
    <source>
        <dbReference type="Pfam" id="PF01523"/>
    </source>
</evidence>
<sequence>MTTTTAPDNTALDALDIASALIDAARRHGADAADALHRVAGSQSVSVRLGKLEDIDRSESAEAGLRVFVGRRSASVSGSDLSPAGIDELAARAVDMARIAPEDPYAGLAPAASLATGEVAGLDLADPRVLSPEELRERAAEAEDAARAVAGVTNSEGGGASASDAQVTLATSEGFCRSYSGTSYGISASVIAGTGAGMQRDYAYRSARHLADLQSPQEIGQRAGERAVARLDPASVPSGPMPVVFAPRVGGSLIGHLAGAMSAPAIARQHSFLLGHEGEALFPDAIRIVEDPLKPRGPRSRPFDGEGVPTAPRALVENGKVTGWLTNVASAAQLGLELTGHATRGIGGSPGVAASNIDLLPGQASVAELIADIQDGVLVDYLIGQGVNGVTGDYSRGAAGRRIVNGEIAGPVSGFTIAGNLLQMFAHMSVANDLEDWRAVNVPTIRIDGMTVAGG</sequence>
<organism evidence="5 6">
    <name type="scientific">Tsuneonella suprasediminis</name>
    <dbReference type="NCBI Taxonomy" id="2306996"/>
    <lineage>
        <taxon>Bacteria</taxon>
        <taxon>Pseudomonadati</taxon>
        <taxon>Pseudomonadota</taxon>
        <taxon>Alphaproteobacteria</taxon>
        <taxon>Sphingomonadales</taxon>
        <taxon>Erythrobacteraceae</taxon>
        <taxon>Tsuneonella</taxon>
    </lineage>
</organism>
<dbReference type="Proteomes" id="UP000284322">
    <property type="component" value="Unassembled WGS sequence"/>
</dbReference>
<reference evidence="5 6" key="1">
    <citation type="submission" date="2018-09" db="EMBL/GenBank/DDBJ databases">
        <title>Altererythrobacter sp.Ery1 and Ery12, the genome sequencing of novel strains in genus Alterythrobacter.</title>
        <authorList>
            <person name="Cheng H."/>
            <person name="Wu Y.-H."/>
            <person name="Fang C."/>
            <person name="Xu X.-W."/>
        </authorList>
    </citation>
    <scope>NUCLEOTIDE SEQUENCE [LARGE SCALE GENOMIC DNA]</scope>
    <source>
        <strain evidence="5 6">Ery12</strain>
    </source>
</reference>
<evidence type="ECO:0000259" key="3">
    <source>
        <dbReference type="Pfam" id="PF19289"/>
    </source>
</evidence>
<accession>A0A419R1D9</accession>
<comment type="caution">
    <text evidence="5">The sequence shown here is derived from an EMBL/GenBank/DDBJ whole genome shotgun (WGS) entry which is preliminary data.</text>
</comment>
<keyword evidence="6" id="KW-1185">Reference proteome</keyword>
<dbReference type="InterPro" id="IPR047657">
    <property type="entry name" value="PmbA"/>
</dbReference>
<dbReference type="SUPFAM" id="SSF111283">
    <property type="entry name" value="Putative modulator of DNA gyrase, PmbA/TldD"/>
    <property type="match status" value="1"/>
</dbReference>
<dbReference type="PANTHER" id="PTHR43421:SF1">
    <property type="entry name" value="METALLOPROTEASE PMBA"/>
    <property type="match status" value="1"/>
</dbReference>
<evidence type="ECO:0000313" key="6">
    <source>
        <dbReference type="Proteomes" id="UP000284322"/>
    </source>
</evidence>
<feature type="domain" description="Metalloprotease TldD/E N-terminal" evidence="2">
    <location>
        <begin position="42"/>
        <end position="97"/>
    </location>
</feature>
<dbReference type="InterPro" id="IPR045570">
    <property type="entry name" value="Metalloprtase-TldD/E_cen_dom"/>
</dbReference>
<name>A0A419R1D9_9SPHN</name>
<dbReference type="PANTHER" id="PTHR43421">
    <property type="entry name" value="METALLOPROTEASE PMBA"/>
    <property type="match status" value="1"/>
</dbReference>
<dbReference type="OrthoDB" id="9803618at2"/>
<evidence type="ECO:0000259" key="4">
    <source>
        <dbReference type="Pfam" id="PF19290"/>
    </source>
</evidence>